<keyword evidence="3" id="KW-0227">DNA damage</keyword>
<evidence type="ECO:0000256" key="8">
    <source>
        <dbReference type="ARBA" id="ARBA00023125"/>
    </source>
</evidence>
<name>A0ABW7C805_9CYAN</name>
<reference evidence="19" key="1">
    <citation type="journal article" date="2024" name="Algal Res.">
        <title>Biochemical, toxicological and genomic investigation of a high-biomass producing Limnothrix strain isolated from Italian shallow drinking water reservoir.</title>
        <authorList>
            <person name="Simonazzi M."/>
            <person name="Shishido T.K."/>
            <person name="Delbaje E."/>
            <person name="Wahlsten M."/>
            <person name="Fewer D.P."/>
            <person name="Sivonen K."/>
            <person name="Pezzolesi L."/>
            <person name="Pistocchi R."/>
        </authorList>
    </citation>
    <scope>NUCLEOTIDE SEQUENCE [LARGE SCALE GENOMIC DNA]</scope>
    <source>
        <strain evidence="19">LRLZ20PSL1</strain>
    </source>
</reference>
<evidence type="ECO:0000259" key="17">
    <source>
        <dbReference type="PROSITE" id="PS51217"/>
    </source>
</evidence>
<dbReference type="EC" id="5.6.2.4" evidence="12"/>
<dbReference type="Gene3D" id="3.40.50.300">
    <property type="entry name" value="P-loop containing nucleotide triphosphate hydrolases"/>
    <property type="match status" value="4"/>
</dbReference>
<dbReference type="SUPFAM" id="SSF52540">
    <property type="entry name" value="P-loop containing nucleoside triphosphate hydrolases"/>
    <property type="match status" value="1"/>
</dbReference>
<evidence type="ECO:0000256" key="7">
    <source>
        <dbReference type="ARBA" id="ARBA00022840"/>
    </source>
</evidence>
<dbReference type="Gene3D" id="3.90.320.10">
    <property type="match status" value="1"/>
</dbReference>
<evidence type="ECO:0000256" key="15">
    <source>
        <dbReference type="SAM" id="MobiDB-lite"/>
    </source>
</evidence>
<evidence type="ECO:0000256" key="6">
    <source>
        <dbReference type="ARBA" id="ARBA00022839"/>
    </source>
</evidence>
<comment type="catalytic activity">
    <reaction evidence="13">
        <text>ATP + H2O = ADP + phosphate + H(+)</text>
        <dbReference type="Rhea" id="RHEA:13065"/>
        <dbReference type="ChEBI" id="CHEBI:15377"/>
        <dbReference type="ChEBI" id="CHEBI:15378"/>
        <dbReference type="ChEBI" id="CHEBI:30616"/>
        <dbReference type="ChEBI" id="CHEBI:43474"/>
        <dbReference type="ChEBI" id="CHEBI:456216"/>
        <dbReference type="EC" id="5.6.2.4"/>
    </reaction>
</comment>
<evidence type="ECO:0000313" key="19">
    <source>
        <dbReference type="Proteomes" id="UP001604335"/>
    </source>
</evidence>
<evidence type="ECO:0000256" key="12">
    <source>
        <dbReference type="ARBA" id="ARBA00034808"/>
    </source>
</evidence>
<proteinExistence type="predicted"/>
<keyword evidence="2 14" id="KW-0547">Nucleotide-binding</keyword>
<keyword evidence="9" id="KW-0234">DNA repair</keyword>
<dbReference type="PANTHER" id="PTHR11070:SF23">
    <property type="entry name" value="RECBCD ENZYME SUBUNIT RECB"/>
    <property type="match status" value="1"/>
</dbReference>
<feature type="region of interest" description="Disordered" evidence="15">
    <location>
        <begin position="907"/>
        <end position="966"/>
    </location>
</feature>
<dbReference type="InterPro" id="IPR014017">
    <property type="entry name" value="DNA_helicase_UvrD-like_C"/>
</dbReference>
<dbReference type="Pfam" id="PF13361">
    <property type="entry name" value="UvrD_C"/>
    <property type="match status" value="2"/>
</dbReference>
<dbReference type="PROSITE" id="PS51217">
    <property type="entry name" value="UVRD_HELICASE_CTER"/>
    <property type="match status" value="1"/>
</dbReference>
<keyword evidence="6" id="KW-0269">Exonuclease</keyword>
<keyword evidence="7 14" id="KW-0067">ATP-binding</keyword>
<evidence type="ECO:0000256" key="1">
    <source>
        <dbReference type="ARBA" id="ARBA00022722"/>
    </source>
</evidence>
<evidence type="ECO:0000256" key="11">
    <source>
        <dbReference type="ARBA" id="ARBA00034617"/>
    </source>
</evidence>
<feature type="compositionally biased region" description="Basic and acidic residues" evidence="15">
    <location>
        <begin position="860"/>
        <end position="887"/>
    </location>
</feature>
<dbReference type="Pfam" id="PF00580">
    <property type="entry name" value="UvrD-helicase"/>
    <property type="match status" value="1"/>
</dbReference>
<keyword evidence="19" id="KW-1185">Reference proteome</keyword>
<evidence type="ECO:0000256" key="2">
    <source>
        <dbReference type="ARBA" id="ARBA00022741"/>
    </source>
</evidence>
<dbReference type="PANTHER" id="PTHR11070">
    <property type="entry name" value="UVRD / RECB / PCRA DNA HELICASE FAMILY MEMBER"/>
    <property type="match status" value="1"/>
</dbReference>
<feature type="compositionally biased region" description="Low complexity" evidence="15">
    <location>
        <begin position="920"/>
        <end position="938"/>
    </location>
</feature>
<comment type="caution">
    <text evidence="18">The sequence shown here is derived from an EMBL/GenBank/DDBJ whole genome shotgun (WGS) entry which is preliminary data.</text>
</comment>
<evidence type="ECO:0000259" key="16">
    <source>
        <dbReference type="PROSITE" id="PS51198"/>
    </source>
</evidence>
<feature type="domain" description="UvrD-like helicase ATP-binding" evidence="16">
    <location>
        <begin position="1"/>
        <end position="444"/>
    </location>
</feature>
<gene>
    <name evidence="18" type="ORF">VPK24_04415</name>
</gene>
<dbReference type="InterPro" id="IPR014016">
    <property type="entry name" value="UvrD-like_ATP-bd"/>
</dbReference>
<keyword evidence="4 14" id="KW-0378">Hydrolase</keyword>
<dbReference type="PROSITE" id="PS51198">
    <property type="entry name" value="UVRD_HELICASE_ATP_BIND"/>
    <property type="match status" value="1"/>
</dbReference>
<protein>
    <recommendedName>
        <fullName evidence="12">DNA 3'-5' helicase</fullName>
        <ecNumber evidence="12">5.6.2.4</ecNumber>
    </recommendedName>
</protein>
<evidence type="ECO:0000256" key="13">
    <source>
        <dbReference type="ARBA" id="ARBA00048988"/>
    </source>
</evidence>
<evidence type="ECO:0000313" key="18">
    <source>
        <dbReference type="EMBL" id="MFG3816872.1"/>
    </source>
</evidence>
<feature type="domain" description="UvrD-like helicase C-terminal" evidence="17">
    <location>
        <begin position="445"/>
        <end position="770"/>
    </location>
</feature>
<feature type="binding site" evidence="14">
    <location>
        <begin position="20"/>
        <end position="27"/>
    </location>
    <ligand>
        <name>ATP</name>
        <dbReference type="ChEBI" id="CHEBI:30616"/>
    </ligand>
</feature>
<organism evidence="18 19">
    <name type="scientific">Limnothrix redekei LRLZ20PSL1</name>
    <dbReference type="NCBI Taxonomy" id="3112953"/>
    <lineage>
        <taxon>Bacteria</taxon>
        <taxon>Bacillati</taxon>
        <taxon>Cyanobacteriota</taxon>
        <taxon>Cyanophyceae</taxon>
        <taxon>Pseudanabaenales</taxon>
        <taxon>Pseudanabaenaceae</taxon>
        <taxon>Limnothrix</taxon>
    </lineage>
</organism>
<feature type="compositionally biased region" description="Polar residues" evidence="15">
    <location>
        <begin position="939"/>
        <end position="950"/>
    </location>
</feature>
<dbReference type="Gene3D" id="1.10.486.10">
    <property type="entry name" value="PCRA, domain 4"/>
    <property type="match status" value="1"/>
</dbReference>
<accession>A0ABW7C805</accession>
<dbReference type="RefSeq" id="WP_393010912.1">
    <property type="nucleotide sequence ID" value="NZ_JAZAQF010000023.1"/>
</dbReference>
<feature type="compositionally biased region" description="Pro residues" evidence="15">
    <location>
        <begin position="952"/>
        <end position="961"/>
    </location>
</feature>
<evidence type="ECO:0000256" key="9">
    <source>
        <dbReference type="ARBA" id="ARBA00023204"/>
    </source>
</evidence>
<keyword evidence="8" id="KW-0238">DNA-binding</keyword>
<feature type="region of interest" description="Disordered" evidence="15">
    <location>
        <begin position="860"/>
        <end position="888"/>
    </location>
</feature>
<dbReference type="Pfam" id="PF12705">
    <property type="entry name" value="PDDEXK_1"/>
    <property type="match status" value="1"/>
</dbReference>
<dbReference type="InterPro" id="IPR011604">
    <property type="entry name" value="PDDEXK-like_dom_sf"/>
</dbReference>
<dbReference type="InterPro" id="IPR000212">
    <property type="entry name" value="DNA_helicase_UvrD/REP"/>
</dbReference>
<evidence type="ECO:0000256" key="10">
    <source>
        <dbReference type="ARBA" id="ARBA00023235"/>
    </source>
</evidence>
<dbReference type="EMBL" id="JAZAQF010000023">
    <property type="protein sequence ID" value="MFG3816872.1"/>
    <property type="molecule type" value="Genomic_DNA"/>
</dbReference>
<evidence type="ECO:0000256" key="14">
    <source>
        <dbReference type="PROSITE-ProRule" id="PRU00560"/>
    </source>
</evidence>
<keyword evidence="5 14" id="KW-0347">Helicase</keyword>
<sequence length="1197" mass="134293">MLTPDQRRAAEAPQSVAVLAGAGTGKTHMLAARYLYHVTAFGFSPIEIVAVTFTRKAAEELRSRIRQDLQQLLATEAAALASGHPSALTQLYDRWPGCDLLADLEAAAVNTFHAVAGQICREQAHHLELAPNFTIQEAWETSLWQKEQLDLALDELPESHYAAVPYSTLRPILEGLLADRYTAEQALQRDRADWETQVEIWRQAALDRLVNAPSWQSAQQFLSQWAGKPGDGAEGNRQRILELMDAIAQDRNSDQWATWAKAIDFSKGRGSKKNWDSADLLESVKAAMKAVRGQINQALKEGAILCKLGEVDDRFEEKLKTIRQVYGWVRSRLEVAKKQARLMDFSDLEWYALKALEMPEVQAYYRQRWQAFLVDEFQDTNPVQSALLDRLQHDRAKVTIVGDGKQSIYRFRRAEVGLFQDWCDRLARSAEGDRVSLSQSFRTHRDLVAAGNALCEPLLNELHQPLRGDRAEPPLDRPVTLLAVAATSKAQKVAIRRVAEAQAIGQRLRDWVDRGLLIFDKALGTPRPLEFRDIAILGRTHRQLSIIAQTLTAAGLPVNLCSGDLLDTREAKDGTALLRFLADPQDSVALVTILRSPWFAVSDRALFAVSRQFPAPEPATPDGSPAPRRSPNWWAALQELLTDSATFNQLDEGDQQALKRAVEQLRRWRGDRRRELPSQLLHRADRATGYSATIANLPDGARRLRDWRDFADWIAQLEEGVGDTFGVVRRLRRIETVRRLNSGDLKTLFARSPLEAGNAIDLMTIHASKGLEWPVVVLPDLNPQRDFQQSTSWRMSADLGFVFQWRDQPQENPQIPALWHLLAAADREAEQAETRRLLYVALTRARDRLLLSANLPWHEQKAEKAEKPDKSDKPETSEDETGDRFRPWDWVQGVAQAQGWLIDCVMIPADSPDLPDRPDSTNQPDPTDQPDQPDPTNQANSQSPQDQTAPGNCPPTAPRPLPGDGQPLWGWVSSGLDELPVVALREYARCPRRFAWRIVDDRPPSGDGPARSRRIGTLVHRAIERRIQNVATLAAQDPGLDLEAVSEALTLADRFWQDPALVPLSHDSQAQQEVPIGFDLALPHGQTLRLNGVADWVGTAGVLDFKTDRDRVPSEHRLQLWAYAHALGADRAALVYLRHPDRPIEWFTQPQLQPLQAQAIEIAQRIRAGQFDPTPGPACQFCPYHDTCDAAPRDIST</sequence>
<keyword evidence="10" id="KW-0413">Isomerase</keyword>
<evidence type="ECO:0000256" key="5">
    <source>
        <dbReference type="ARBA" id="ARBA00022806"/>
    </source>
</evidence>
<dbReference type="InterPro" id="IPR038726">
    <property type="entry name" value="PDDEXK_AddAB-type"/>
</dbReference>
<keyword evidence="1" id="KW-0540">Nuclease</keyword>
<evidence type="ECO:0000256" key="3">
    <source>
        <dbReference type="ARBA" id="ARBA00022763"/>
    </source>
</evidence>
<evidence type="ECO:0000256" key="4">
    <source>
        <dbReference type="ARBA" id="ARBA00022801"/>
    </source>
</evidence>
<dbReference type="InterPro" id="IPR027417">
    <property type="entry name" value="P-loop_NTPase"/>
</dbReference>
<comment type="catalytic activity">
    <reaction evidence="11">
        <text>Couples ATP hydrolysis with the unwinding of duplex DNA by translocating in the 3'-5' direction.</text>
        <dbReference type="EC" id="5.6.2.4"/>
    </reaction>
</comment>
<dbReference type="Proteomes" id="UP001604335">
    <property type="component" value="Unassembled WGS sequence"/>
</dbReference>